<keyword evidence="2" id="KW-1185">Reference proteome</keyword>
<evidence type="ECO:0000313" key="2">
    <source>
        <dbReference type="Proteomes" id="UP001236663"/>
    </source>
</evidence>
<dbReference type="SUPFAM" id="SSF82171">
    <property type="entry name" value="DPP6 N-terminal domain-like"/>
    <property type="match status" value="1"/>
</dbReference>
<reference evidence="2" key="1">
    <citation type="journal article" date="2019" name="Int. J. Syst. Evol. Microbiol.">
        <title>The Global Catalogue of Microorganisms (GCM) 10K type strain sequencing project: providing services to taxonomists for standard genome sequencing and annotation.</title>
        <authorList>
            <consortium name="The Broad Institute Genomics Platform"/>
            <consortium name="The Broad Institute Genome Sequencing Center for Infectious Disease"/>
            <person name="Wu L."/>
            <person name="Ma J."/>
        </authorList>
    </citation>
    <scope>NUCLEOTIDE SEQUENCE [LARGE SCALE GENOMIC DNA]</scope>
    <source>
        <strain evidence="2">CECT 7706</strain>
    </source>
</reference>
<organism evidence="1 2">
    <name type="scientific">Cyclobacterium jeungdonense</name>
    <dbReference type="NCBI Taxonomy" id="708087"/>
    <lineage>
        <taxon>Bacteria</taxon>
        <taxon>Pseudomonadati</taxon>
        <taxon>Bacteroidota</taxon>
        <taxon>Cytophagia</taxon>
        <taxon>Cytophagales</taxon>
        <taxon>Cyclobacteriaceae</taxon>
        <taxon>Cyclobacterium</taxon>
    </lineage>
</organism>
<proteinExistence type="predicted"/>
<dbReference type="RefSeq" id="WP_290228595.1">
    <property type="nucleotide sequence ID" value="NZ_JAUFQS010000018.1"/>
</dbReference>
<dbReference type="EMBL" id="JAUFQS010000018">
    <property type="protein sequence ID" value="MDN3689106.1"/>
    <property type="molecule type" value="Genomic_DNA"/>
</dbReference>
<protein>
    <recommendedName>
        <fullName evidence="3">WD40 repeat protein</fullName>
    </recommendedName>
</protein>
<comment type="caution">
    <text evidence="1">The sequence shown here is derived from an EMBL/GenBank/DDBJ whole genome shotgun (WGS) entry which is preliminary data.</text>
</comment>
<evidence type="ECO:0000313" key="1">
    <source>
        <dbReference type="EMBL" id="MDN3689106.1"/>
    </source>
</evidence>
<evidence type="ECO:0008006" key="3">
    <source>
        <dbReference type="Google" id="ProtNLM"/>
    </source>
</evidence>
<dbReference type="Proteomes" id="UP001236663">
    <property type="component" value="Unassembled WGS sequence"/>
</dbReference>
<dbReference type="Gene3D" id="2.120.10.30">
    <property type="entry name" value="TolB, C-terminal domain"/>
    <property type="match status" value="1"/>
</dbReference>
<accession>A0ABT8C9R9</accession>
<sequence>MCYHFIIPIPKTSFFLLLLSIMLFFKPAAFSQEASDVFLVDAKKNILGFKVFSSSIEKITDSKRYDNQPKFINDSQLVFSSEDDTGNVEAILYTWEKDQFTNMTRTPNKSEFSPDLTSCGQYISTVTVEEDSSQRIWLYPINFGEPELLYDDIQPVGYYGWHGETAALFVIGEPNRLVFPYGREDIHTIAQNTGRSIQKRPGTDEVIFLDKNNNIVVDGKTTFELKAFHTQTREITSLGLALGGSEDFCWVDKNNLLMARGKELYLRRVNKGIEWEKVGTFTIPGYGNISRLSISPDTKKIAIVLERLD</sequence>
<gene>
    <name evidence="1" type="ORF">QWZ15_14805</name>
</gene>
<name>A0ABT8C9R9_9BACT</name>
<dbReference type="InterPro" id="IPR011042">
    <property type="entry name" value="6-blade_b-propeller_TolB-like"/>
</dbReference>